<proteinExistence type="predicted"/>
<dbReference type="Proteomes" id="UP000651668">
    <property type="component" value="Unassembled WGS sequence"/>
</dbReference>
<reference evidence="1" key="2">
    <citation type="submission" date="2020-09" db="EMBL/GenBank/DDBJ databases">
        <authorList>
            <person name="Sun Q."/>
            <person name="Zhou Y."/>
        </authorList>
    </citation>
    <scope>NUCLEOTIDE SEQUENCE</scope>
    <source>
        <strain evidence="1">CGMCC 1.15343</strain>
    </source>
</reference>
<gene>
    <name evidence="1" type="ORF">GCM10011387_32220</name>
</gene>
<protein>
    <submittedName>
        <fullName evidence="1">Uncharacterized protein</fullName>
    </submittedName>
</protein>
<evidence type="ECO:0000313" key="2">
    <source>
        <dbReference type="Proteomes" id="UP000651668"/>
    </source>
</evidence>
<accession>A0A916UL42</accession>
<comment type="caution">
    <text evidence="1">The sequence shown here is derived from an EMBL/GenBank/DDBJ whole genome shotgun (WGS) entry which is preliminary data.</text>
</comment>
<reference evidence="1" key="1">
    <citation type="journal article" date="2014" name="Int. J. Syst. Evol. Microbiol.">
        <title>Complete genome sequence of Corynebacterium casei LMG S-19264T (=DSM 44701T), isolated from a smear-ripened cheese.</title>
        <authorList>
            <consortium name="US DOE Joint Genome Institute (JGI-PGF)"/>
            <person name="Walter F."/>
            <person name="Albersmeier A."/>
            <person name="Kalinowski J."/>
            <person name="Ruckert C."/>
        </authorList>
    </citation>
    <scope>NUCLEOTIDE SEQUENCE</scope>
    <source>
        <strain evidence="1">CGMCC 1.15343</strain>
    </source>
</reference>
<dbReference type="AlphaFoldDB" id="A0A916UL42"/>
<keyword evidence="2" id="KW-1185">Reference proteome</keyword>
<organism evidence="1 2">
    <name type="scientific">Pedobacter quisquiliarum</name>
    <dbReference type="NCBI Taxonomy" id="1834438"/>
    <lineage>
        <taxon>Bacteria</taxon>
        <taxon>Pseudomonadati</taxon>
        <taxon>Bacteroidota</taxon>
        <taxon>Sphingobacteriia</taxon>
        <taxon>Sphingobacteriales</taxon>
        <taxon>Sphingobacteriaceae</taxon>
        <taxon>Pedobacter</taxon>
    </lineage>
</organism>
<dbReference type="EMBL" id="BMIL01000014">
    <property type="protein sequence ID" value="GGC75989.1"/>
    <property type="molecule type" value="Genomic_DNA"/>
</dbReference>
<sequence>MDIDRLLKSPKNHAHVFSISLAFNAEGKIDSIYFNENMSSNLKEIINSGSNLYNLSKALNSIKFNNEFTNKIALLPIVLKRWEDQEIDNAGEFLSDLSALWPRLKLKDKSKQVVFLEPFVNHYSTIN</sequence>
<name>A0A916UL42_9SPHI</name>
<evidence type="ECO:0000313" key="1">
    <source>
        <dbReference type="EMBL" id="GGC75989.1"/>
    </source>
</evidence>